<evidence type="ECO:0000313" key="2">
    <source>
        <dbReference type="EMBL" id="MPR35297.1"/>
    </source>
</evidence>
<dbReference type="RefSeq" id="WP_152762222.1">
    <property type="nucleotide sequence ID" value="NZ_WHLY01000002.1"/>
</dbReference>
<dbReference type="EMBL" id="WHLY01000002">
    <property type="protein sequence ID" value="MPR35297.1"/>
    <property type="molecule type" value="Genomic_DNA"/>
</dbReference>
<keyword evidence="3" id="KW-1185">Reference proteome</keyword>
<comment type="caution">
    <text evidence="2">The sequence shown here is derived from an EMBL/GenBank/DDBJ whole genome shotgun (WGS) entry which is preliminary data.</text>
</comment>
<keyword evidence="1" id="KW-0472">Membrane</keyword>
<name>A0A7C9BJP7_9BACT</name>
<keyword evidence="1" id="KW-0812">Transmembrane</keyword>
<proteinExistence type="predicted"/>
<gene>
    <name evidence="2" type="ORF">GBK04_18560</name>
</gene>
<feature type="transmembrane region" description="Helical" evidence="1">
    <location>
        <begin position="49"/>
        <end position="67"/>
    </location>
</feature>
<sequence length="111" mass="12774">MTPSRFNRKRVALRFLLIIPAIMALLAWVVMLLWNAILTPVLLVKPIGFWQAGGLLILCRILFGGFGRAGWGRPRGSGPPFGRNRFSNMTPEEKERIRAEWKKRCVERKKQ</sequence>
<accession>A0A7C9BJP7</accession>
<dbReference type="Proteomes" id="UP000479293">
    <property type="component" value="Unassembled WGS sequence"/>
</dbReference>
<reference evidence="2 3" key="1">
    <citation type="submission" date="2019-10" db="EMBL/GenBank/DDBJ databases">
        <title>Draft Genome Sequence of Cytophagaceae sp. SJW1-29.</title>
        <authorList>
            <person name="Choi A."/>
        </authorList>
    </citation>
    <scope>NUCLEOTIDE SEQUENCE [LARGE SCALE GENOMIC DNA]</scope>
    <source>
        <strain evidence="2 3">SJW1-29</strain>
    </source>
</reference>
<dbReference type="AlphaFoldDB" id="A0A7C9BJP7"/>
<keyword evidence="1" id="KW-1133">Transmembrane helix</keyword>
<protein>
    <submittedName>
        <fullName evidence="2">Uncharacterized protein</fullName>
    </submittedName>
</protein>
<organism evidence="2 3">
    <name type="scientific">Salmonirosea aquatica</name>
    <dbReference type="NCBI Taxonomy" id="2654236"/>
    <lineage>
        <taxon>Bacteria</taxon>
        <taxon>Pseudomonadati</taxon>
        <taxon>Bacteroidota</taxon>
        <taxon>Cytophagia</taxon>
        <taxon>Cytophagales</taxon>
        <taxon>Spirosomataceae</taxon>
        <taxon>Salmonirosea</taxon>
    </lineage>
</organism>
<evidence type="ECO:0000313" key="3">
    <source>
        <dbReference type="Proteomes" id="UP000479293"/>
    </source>
</evidence>
<feature type="transmembrane region" description="Helical" evidence="1">
    <location>
        <begin position="12"/>
        <end position="37"/>
    </location>
</feature>
<evidence type="ECO:0000256" key="1">
    <source>
        <dbReference type="SAM" id="Phobius"/>
    </source>
</evidence>